<dbReference type="Proteomes" id="UP000253426">
    <property type="component" value="Unassembled WGS sequence"/>
</dbReference>
<reference evidence="5 6" key="1">
    <citation type="submission" date="2018-06" db="EMBL/GenBank/DDBJ databases">
        <title>Genomic Encyclopedia of Type Strains, Phase IV (KMG-IV): sequencing the most valuable type-strain genomes for metagenomic binning, comparative biology and taxonomic classification.</title>
        <authorList>
            <person name="Goeker M."/>
        </authorList>
    </citation>
    <scope>NUCLEOTIDE SEQUENCE [LARGE SCALE GENOMIC DNA]</scope>
    <source>
        <strain evidence="5 6">DSM 25532</strain>
    </source>
</reference>
<comment type="caution">
    <text evidence="4">Lacks conserved residue(s) required for the propagation of feature annotation.</text>
</comment>
<dbReference type="OrthoDB" id="9813659at2"/>
<comment type="function">
    <text evidence="4">Involved in the third step of the chorismate pathway, which leads to the biosynthesis of aromatic amino acids. Catalyzes the cis-dehydration of 3-dehydroquinate (DHQ) and introduces the first double bond of the aromatic ring to yield 3-dehydroshikimate.</text>
</comment>
<evidence type="ECO:0000256" key="2">
    <source>
        <dbReference type="ARBA" id="ARBA00023239"/>
    </source>
</evidence>
<dbReference type="GO" id="GO:0003855">
    <property type="term" value="F:3-dehydroquinate dehydratase activity"/>
    <property type="evidence" value="ECO:0007669"/>
    <property type="project" value="UniProtKB-UniRule"/>
</dbReference>
<dbReference type="InterPro" id="IPR013785">
    <property type="entry name" value="Aldolase_TIM"/>
</dbReference>
<dbReference type="SUPFAM" id="SSF51569">
    <property type="entry name" value="Aldolase"/>
    <property type="match status" value="1"/>
</dbReference>
<keyword evidence="4" id="KW-0057">Aromatic amino acid biosynthesis</keyword>
<dbReference type="Gene3D" id="3.20.20.70">
    <property type="entry name" value="Aldolase class I"/>
    <property type="match status" value="1"/>
</dbReference>
<dbReference type="PANTHER" id="PTHR43699">
    <property type="entry name" value="3-DEHYDROQUINATE DEHYDRATASE"/>
    <property type="match status" value="1"/>
</dbReference>
<dbReference type="UniPathway" id="UPA00053">
    <property type="reaction ID" value="UER00086"/>
</dbReference>
<dbReference type="GO" id="GO:0008652">
    <property type="term" value="P:amino acid biosynthetic process"/>
    <property type="evidence" value="ECO:0007669"/>
    <property type="project" value="UniProtKB-KW"/>
</dbReference>
<comment type="subunit">
    <text evidence="4">Homodimer.</text>
</comment>
<dbReference type="GO" id="GO:0009073">
    <property type="term" value="P:aromatic amino acid family biosynthetic process"/>
    <property type="evidence" value="ECO:0007669"/>
    <property type="project" value="UniProtKB-KW"/>
</dbReference>
<proteinExistence type="inferred from homology"/>
<dbReference type="GO" id="GO:0046279">
    <property type="term" value="P:3,4-dihydroxybenzoate biosynthetic process"/>
    <property type="evidence" value="ECO:0007669"/>
    <property type="project" value="TreeGrafter"/>
</dbReference>
<dbReference type="HAMAP" id="MF_00214">
    <property type="entry name" value="AroD"/>
    <property type="match status" value="1"/>
</dbReference>
<dbReference type="EMBL" id="QNRR01000003">
    <property type="protein sequence ID" value="RBP45345.1"/>
    <property type="molecule type" value="Genomic_DNA"/>
</dbReference>
<keyword evidence="3 4" id="KW-0704">Schiff base</keyword>
<comment type="catalytic activity">
    <reaction evidence="1 4">
        <text>3-dehydroquinate = 3-dehydroshikimate + H2O</text>
        <dbReference type="Rhea" id="RHEA:21096"/>
        <dbReference type="ChEBI" id="CHEBI:15377"/>
        <dbReference type="ChEBI" id="CHEBI:16630"/>
        <dbReference type="ChEBI" id="CHEBI:32364"/>
        <dbReference type="EC" id="4.2.1.10"/>
    </reaction>
</comment>
<keyword evidence="4" id="KW-0028">Amino-acid biosynthesis</keyword>
<keyword evidence="6" id="KW-1185">Reference proteome</keyword>
<dbReference type="AlphaFoldDB" id="A0A366HPC5"/>
<sequence length="234" mass="24842">MPQLDSSKNLLHSSQPLVVGAVSSAATLEALASDPSLAEGCDLLELRLDSIDLAPDESRPLAQKLTLPLLITARHPEEGGLYNLDATERATLLDTHLDLATLMDVELRSALELEKVIAKAKARNVGVIGSFHDFNATPGDEVLRGAGDFALQFKLEAVKVATTLQSPNDLARLIQLVAAEKRLPVAAMGMGNLGRASRLVLAKCGSLLNYGYVGESNAPGQWAASELKKLLNAL</sequence>
<keyword evidence="2 4" id="KW-0456">Lyase</keyword>
<feature type="active site" description="Proton donor/acceptor" evidence="4">
    <location>
        <position position="132"/>
    </location>
</feature>
<accession>A0A366HPC5</accession>
<dbReference type="CDD" id="cd00502">
    <property type="entry name" value="DHQase_I"/>
    <property type="match status" value="1"/>
</dbReference>
<dbReference type="InterPro" id="IPR050146">
    <property type="entry name" value="Type-I_3-dehydroquinase"/>
</dbReference>
<evidence type="ECO:0000313" key="6">
    <source>
        <dbReference type="Proteomes" id="UP000253426"/>
    </source>
</evidence>
<protein>
    <recommendedName>
        <fullName evidence="4">3-dehydroquinate dehydratase</fullName>
        <shortName evidence="4">3-dehydroquinase</shortName>
        <ecNumber evidence="4">4.2.1.10</ecNumber>
    </recommendedName>
    <alternativeName>
        <fullName evidence="4">Type I DHQase</fullName>
    </alternativeName>
    <alternativeName>
        <fullName evidence="4">Type I dehydroquinase</fullName>
        <shortName evidence="4">DHQ1</shortName>
    </alternativeName>
</protein>
<comment type="pathway">
    <text evidence="4">Metabolic intermediate biosynthesis; chorismate biosynthesis; chorismate from D-erythrose 4-phosphate and phosphoenolpyruvate: step 3/7.</text>
</comment>
<evidence type="ECO:0000256" key="1">
    <source>
        <dbReference type="ARBA" id="ARBA00001864"/>
    </source>
</evidence>
<organism evidence="5 6">
    <name type="scientific">Roseimicrobium gellanilyticum</name>
    <dbReference type="NCBI Taxonomy" id="748857"/>
    <lineage>
        <taxon>Bacteria</taxon>
        <taxon>Pseudomonadati</taxon>
        <taxon>Verrucomicrobiota</taxon>
        <taxon>Verrucomicrobiia</taxon>
        <taxon>Verrucomicrobiales</taxon>
        <taxon>Verrucomicrobiaceae</taxon>
        <taxon>Roseimicrobium</taxon>
    </lineage>
</organism>
<feature type="binding site" evidence="4">
    <location>
        <position position="74"/>
    </location>
    <ligand>
        <name>3-dehydroquinate</name>
        <dbReference type="ChEBI" id="CHEBI:32364"/>
    </ligand>
</feature>
<dbReference type="EC" id="4.2.1.10" evidence="4"/>
<comment type="caution">
    <text evidence="5">The sequence shown here is derived from an EMBL/GenBank/DDBJ whole genome shotgun (WGS) entry which is preliminary data.</text>
</comment>
<dbReference type="InterPro" id="IPR001381">
    <property type="entry name" value="DHquinase_I"/>
</dbReference>
<feature type="binding site" evidence="4">
    <location>
        <position position="221"/>
    </location>
    <ligand>
        <name>3-dehydroquinate</name>
        <dbReference type="ChEBI" id="CHEBI:32364"/>
    </ligand>
</feature>
<evidence type="ECO:0000256" key="3">
    <source>
        <dbReference type="ARBA" id="ARBA00023270"/>
    </source>
</evidence>
<feature type="binding site" evidence="4">
    <location>
        <position position="198"/>
    </location>
    <ligand>
        <name>3-dehydroquinate</name>
        <dbReference type="ChEBI" id="CHEBI:32364"/>
    </ligand>
</feature>
<feature type="active site" description="Schiff-base intermediate with substrate" evidence="4">
    <location>
        <position position="159"/>
    </location>
</feature>
<comment type="similarity">
    <text evidence="4">Belongs to the type-I 3-dehydroquinase family.</text>
</comment>
<gene>
    <name evidence="4" type="primary">aroD</name>
    <name evidence="5" type="ORF">DES53_103343</name>
</gene>
<evidence type="ECO:0000313" key="5">
    <source>
        <dbReference type="EMBL" id="RBP45345.1"/>
    </source>
</evidence>
<dbReference type="GO" id="GO:0009423">
    <property type="term" value="P:chorismate biosynthetic process"/>
    <property type="evidence" value="ECO:0007669"/>
    <property type="project" value="UniProtKB-UniRule"/>
</dbReference>
<dbReference type="PANTHER" id="PTHR43699:SF1">
    <property type="entry name" value="3-DEHYDROQUINATE DEHYDRATASE"/>
    <property type="match status" value="1"/>
</dbReference>
<evidence type="ECO:0000256" key="4">
    <source>
        <dbReference type="HAMAP-Rule" id="MF_00214"/>
    </source>
</evidence>
<name>A0A366HPC5_9BACT</name>
<feature type="binding site" evidence="4">
    <location>
        <begin position="45"/>
        <end position="47"/>
    </location>
    <ligand>
        <name>3-dehydroquinate</name>
        <dbReference type="ChEBI" id="CHEBI:32364"/>
    </ligand>
</feature>
<dbReference type="Pfam" id="PF01487">
    <property type="entry name" value="DHquinase_I"/>
    <property type="match status" value="1"/>
</dbReference>